<proteinExistence type="predicted"/>
<dbReference type="Proteomes" id="UP000018144">
    <property type="component" value="Unassembled WGS sequence"/>
</dbReference>
<gene>
    <name evidence="1" type="ORF">PCON_05160</name>
</gene>
<keyword evidence="2" id="KW-1185">Reference proteome</keyword>
<accession>U4KVH3</accession>
<sequence length="59" mass="6831">MPRRISPTFWPLWSPLHKTLREKSAWLLVNGSKLVLGDDGNENGVWRICTNDLLRLCLL</sequence>
<evidence type="ECO:0000313" key="2">
    <source>
        <dbReference type="Proteomes" id="UP000018144"/>
    </source>
</evidence>
<dbReference type="AlphaFoldDB" id="U4KVH3"/>
<name>U4KVH3_PYROM</name>
<organism evidence="1 2">
    <name type="scientific">Pyronema omphalodes (strain CBS 100304)</name>
    <name type="common">Pyronema confluens</name>
    <dbReference type="NCBI Taxonomy" id="1076935"/>
    <lineage>
        <taxon>Eukaryota</taxon>
        <taxon>Fungi</taxon>
        <taxon>Dikarya</taxon>
        <taxon>Ascomycota</taxon>
        <taxon>Pezizomycotina</taxon>
        <taxon>Pezizomycetes</taxon>
        <taxon>Pezizales</taxon>
        <taxon>Pyronemataceae</taxon>
        <taxon>Pyronema</taxon>
    </lineage>
</organism>
<protein>
    <submittedName>
        <fullName evidence="1">Uncharacterized protein</fullName>
    </submittedName>
</protein>
<evidence type="ECO:0000313" key="1">
    <source>
        <dbReference type="EMBL" id="CCX05573.1"/>
    </source>
</evidence>
<dbReference type="EMBL" id="HF935261">
    <property type="protein sequence ID" value="CCX05573.1"/>
    <property type="molecule type" value="Genomic_DNA"/>
</dbReference>
<reference evidence="1 2" key="1">
    <citation type="journal article" date="2013" name="PLoS Genet.">
        <title>The genome and development-dependent transcriptomes of Pyronema confluens: a window into fungal evolution.</title>
        <authorList>
            <person name="Traeger S."/>
            <person name="Altegoer F."/>
            <person name="Freitag M."/>
            <person name="Gabaldon T."/>
            <person name="Kempken F."/>
            <person name="Kumar A."/>
            <person name="Marcet-Houben M."/>
            <person name="Poggeler S."/>
            <person name="Stajich J.E."/>
            <person name="Nowrousian M."/>
        </authorList>
    </citation>
    <scope>NUCLEOTIDE SEQUENCE [LARGE SCALE GENOMIC DNA]</scope>
    <source>
        <strain evidence="2">CBS 100304</strain>
        <tissue evidence="1">Vegetative mycelium</tissue>
    </source>
</reference>